<keyword evidence="4" id="KW-0804">Transcription</keyword>
<dbReference type="CDD" id="cd08415">
    <property type="entry name" value="PBP2_LysR_opines_like"/>
    <property type="match status" value="1"/>
</dbReference>
<dbReference type="InterPro" id="IPR037424">
    <property type="entry name" value="NocR_PBP2"/>
</dbReference>
<dbReference type="RefSeq" id="WP_090872294.1">
    <property type="nucleotide sequence ID" value="NZ_FNYE01000036.1"/>
</dbReference>
<comment type="similarity">
    <text evidence="1">Belongs to the LysR transcriptional regulatory family.</text>
</comment>
<evidence type="ECO:0000313" key="7">
    <source>
        <dbReference type="Proteomes" id="UP000198866"/>
    </source>
</evidence>
<evidence type="ECO:0000256" key="1">
    <source>
        <dbReference type="ARBA" id="ARBA00009437"/>
    </source>
</evidence>
<dbReference type="GO" id="GO:0043565">
    <property type="term" value="F:sequence-specific DNA binding"/>
    <property type="evidence" value="ECO:0007669"/>
    <property type="project" value="TreeGrafter"/>
</dbReference>
<dbReference type="AlphaFoldDB" id="A0A1H7DWP8"/>
<dbReference type="OrthoDB" id="8849678at2"/>
<protein>
    <submittedName>
        <fullName evidence="6">Transcriptional regulator, LysR family</fullName>
    </submittedName>
</protein>
<dbReference type="PRINTS" id="PR00039">
    <property type="entry name" value="HTHLYSR"/>
</dbReference>
<reference evidence="7" key="1">
    <citation type="submission" date="2016-10" db="EMBL/GenBank/DDBJ databases">
        <authorList>
            <person name="Varghese N."/>
            <person name="Submissions S."/>
        </authorList>
    </citation>
    <scope>NUCLEOTIDE SEQUENCE [LARGE SCALE GENOMIC DNA]</scope>
    <source>
        <strain evidence="7">LMG 26031</strain>
    </source>
</reference>
<proteinExistence type="inferred from homology"/>
<accession>A0A1H7DWP8</accession>
<dbReference type="Gene3D" id="1.10.10.10">
    <property type="entry name" value="Winged helix-like DNA-binding domain superfamily/Winged helix DNA-binding domain"/>
    <property type="match status" value="1"/>
</dbReference>
<dbReference type="SUPFAM" id="SSF46785">
    <property type="entry name" value="Winged helix' DNA-binding domain"/>
    <property type="match status" value="1"/>
</dbReference>
<dbReference type="Proteomes" id="UP000198866">
    <property type="component" value="Unassembled WGS sequence"/>
</dbReference>
<keyword evidence="7" id="KW-1185">Reference proteome</keyword>
<name>A0A1H7DWP8_9BURK</name>
<evidence type="ECO:0000256" key="3">
    <source>
        <dbReference type="ARBA" id="ARBA00023125"/>
    </source>
</evidence>
<evidence type="ECO:0000256" key="4">
    <source>
        <dbReference type="ARBA" id="ARBA00023163"/>
    </source>
</evidence>
<sequence>MTSADLTIRQVEAFRALIQRHTVTRAAQSLHISQPAVSRLIADFEDSVGFTLFERQQGRLVPTAEARALYEEVERAFVGLDRIGHAAQQIRAMRRGSLRVAGSPAIALELLPAAVAQFMQAHPGIDVTLLTHSASTVVDMVASGRCDVGFIAEAIPHPSVRPERLTDASMRCILPLTHRLARKRVIKAADLEGESFISFPRSFDARTAIDRVFVEQNVQRQMSVEAQLSQTIVAPVANGAGVALIDPVTAAYAKNRVAVRPFEPEIRDQLYVVRASTLPLPGIAELFCARARESLTRLVRADQSPSPVITRN</sequence>
<dbReference type="InterPro" id="IPR036388">
    <property type="entry name" value="WH-like_DNA-bd_sf"/>
</dbReference>
<dbReference type="GO" id="GO:0003700">
    <property type="term" value="F:DNA-binding transcription factor activity"/>
    <property type="evidence" value="ECO:0007669"/>
    <property type="project" value="InterPro"/>
</dbReference>
<gene>
    <name evidence="6" type="ORF">SAMN05192539_103616</name>
</gene>
<evidence type="ECO:0000313" key="6">
    <source>
        <dbReference type="EMBL" id="SEK05978.1"/>
    </source>
</evidence>
<keyword evidence="2" id="KW-0805">Transcription regulation</keyword>
<dbReference type="EMBL" id="FNYE01000036">
    <property type="protein sequence ID" value="SEK05978.1"/>
    <property type="molecule type" value="Genomic_DNA"/>
</dbReference>
<keyword evidence="3" id="KW-0238">DNA-binding</keyword>
<dbReference type="Pfam" id="PF03466">
    <property type="entry name" value="LysR_substrate"/>
    <property type="match status" value="1"/>
</dbReference>
<dbReference type="GO" id="GO:0010628">
    <property type="term" value="P:positive regulation of gene expression"/>
    <property type="evidence" value="ECO:0007669"/>
    <property type="project" value="TreeGrafter"/>
</dbReference>
<dbReference type="STRING" id="667676.SAMN05192539_103616"/>
<dbReference type="PANTHER" id="PTHR30427:SF1">
    <property type="entry name" value="TRANSCRIPTIONAL ACTIVATOR PROTEIN LYSR"/>
    <property type="match status" value="1"/>
</dbReference>
<feature type="domain" description="HTH lysR-type" evidence="5">
    <location>
        <begin position="6"/>
        <end position="63"/>
    </location>
</feature>
<dbReference type="PROSITE" id="PS50931">
    <property type="entry name" value="HTH_LYSR"/>
    <property type="match status" value="1"/>
</dbReference>
<dbReference type="InterPro" id="IPR005119">
    <property type="entry name" value="LysR_subst-bd"/>
</dbReference>
<dbReference type="PANTHER" id="PTHR30427">
    <property type="entry name" value="TRANSCRIPTIONAL ACTIVATOR PROTEIN LYSR"/>
    <property type="match status" value="1"/>
</dbReference>
<dbReference type="Pfam" id="PF00126">
    <property type="entry name" value="HTH_1"/>
    <property type="match status" value="1"/>
</dbReference>
<evidence type="ECO:0000259" key="5">
    <source>
        <dbReference type="PROSITE" id="PS50931"/>
    </source>
</evidence>
<evidence type="ECO:0000256" key="2">
    <source>
        <dbReference type="ARBA" id="ARBA00023015"/>
    </source>
</evidence>
<dbReference type="SUPFAM" id="SSF53850">
    <property type="entry name" value="Periplasmic binding protein-like II"/>
    <property type="match status" value="1"/>
</dbReference>
<organism evidence="6 7">
    <name type="scientific">Paraburkholderia diazotrophica</name>
    <dbReference type="NCBI Taxonomy" id="667676"/>
    <lineage>
        <taxon>Bacteria</taxon>
        <taxon>Pseudomonadati</taxon>
        <taxon>Pseudomonadota</taxon>
        <taxon>Betaproteobacteria</taxon>
        <taxon>Burkholderiales</taxon>
        <taxon>Burkholderiaceae</taxon>
        <taxon>Paraburkholderia</taxon>
    </lineage>
</organism>
<dbReference type="InterPro" id="IPR036390">
    <property type="entry name" value="WH_DNA-bd_sf"/>
</dbReference>
<dbReference type="Gene3D" id="3.40.190.290">
    <property type="match status" value="1"/>
</dbReference>
<dbReference type="InterPro" id="IPR000847">
    <property type="entry name" value="LysR_HTH_N"/>
</dbReference>